<accession>A0A2H0BH62</accession>
<dbReference type="SUPFAM" id="SSF50104">
    <property type="entry name" value="Translation proteins SH3-like domain"/>
    <property type="match status" value="1"/>
</dbReference>
<dbReference type="Pfam" id="PF17136">
    <property type="entry name" value="ribosomal_L24"/>
    <property type="match status" value="1"/>
</dbReference>
<evidence type="ECO:0000256" key="3">
    <source>
        <dbReference type="ARBA" id="ARBA00023274"/>
    </source>
</evidence>
<dbReference type="GO" id="GO:1990904">
    <property type="term" value="C:ribonucleoprotein complex"/>
    <property type="evidence" value="ECO:0007669"/>
    <property type="project" value="UniProtKB-KW"/>
</dbReference>
<comment type="function">
    <text evidence="5">One of two assembly initiator proteins, it binds directly to the 5'-end of the 23S rRNA, where it nucleates assembly of the 50S subunit.</text>
</comment>
<sequence>MKIKTNDTVEVITGKDKGTRGSVEKVFPVEKRIVIGGVNIVKRHQKATSNRAGGIIEKPAPINVSNAMLVCPHCDLKTKVGHGDKDGKSVRMCKKCGKEIT</sequence>
<evidence type="ECO:0000256" key="1">
    <source>
        <dbReference type="ARBA" id="ARBA00010618"/>
    </source>
</evidence>
<comment type="subunit">
    <text evidence="5">Part of the 50S ribosomal subunit.</text>
</comment>
<dbReference type="GO" id="GO:0005840">
    <property type="term" value="C:ribosome"/>
    <property type="evidence" value="ECO:0007669"/>
    <property type="project" value="UniProtKB-KW"/>
</dbReference>
<evidence type="ECO:0000256" key="4">
    <source>
        <dbReference type="ARBA" id="ARBA00035206"/>
    </source>
</evidence>
<keyword evidence="5" id="KW-0699">rRNA-binding</keyword>
<dbReference type="PANTHER" id="PTHR12903">
    <property type="entry name" value="MITOCHONDRIAL RIBOSOMAL PROTEIN L24"/>
    <property type="match status" value="1"/>
</dbReference>
<dbReference type="Proteomes" id="UP000228495">
    <property type="component" value="Unassembled WGS sequence"/>
</dbReference>
<reference evidence="8 9" key="1">
    <citation type="submission" date="2017-09" db="EMBL/GenBank/DDBJ databases">
        <title>Depth-based differentiation of microbial function through sediment-hosted aquifers and enrichment of novel symbionts in the deep terrestrial subsurface.</title>
        <authorList>
            <person name="Probst A.J."/>
            <person name="Ladd B."/>
            <person name="Jarett J.K."/>
            <person name="Geller-Mcgrath D.E."/>
            <person name="Sieber C.M."/>
            <person name="Emerson J.B."/>
            <person name="Anantharaman K."/>
            <person name="Thomas B.C."/>
            <person name="Malmstrom R."/>
            <person name="Stieglmeier M."/>
            <person name="Klingl A."/>
            <person name="Woyke T."/>
            <person name="Ryan C.M."/>
            <person name="Banfield J.F."/>
        </authorList>
    </citation>
    <scope>NUCLEOTIDE SEQUENCE [LARGE SCALE GENOMIC DNA]</scope>
    <source>
        <strain evidence="8">CG22_combo_CG10-13_8_21_14_all_39_12</strain>
    </source>
</reference>
<dbReference type="InterPro" id="IPR057264">
    <property type="entry name" value="Ribosomal_uL24_C"/>
</dbReference>
<dbReference type="InterPro" id="IPR014722">
    <property type="entry name" value="Rib_uL2_dom2"/>
</dbReference>
<dbReference type="PROSITE" id="PS01108">
    <property type="entry name" value="RIBOSOMAL_L24"/>
    <property type="match status" value="1"/>
</dbReference>
<name>A0A2H0BH62_UNCKA</name>
<evidence type="ECO:0000256" key="6">
    <source>
        <dbReference type="RuleBase" id="RU003477"/>
    </source>
</evidence>
<dbReference type="Gene3D" id="2.30.30.30">
    <property type="match status" value="1"/>
</dbReference>
<comment type="similarity">
    <text evidence="1 5 6">Belongs to the universal ribosomal protein uL24 family.</text>
</comment>
<dbReference type="Pfam" id="PF00467">
    <property type="entry name" value="KOW"/>
    <property type="match status" value="1"/>
</dbReference>
<dbReference type="InterPro" id="IPR005824">
    <property type="entry name" value="KOW"/>
</dbReference>
<keyword evidence="5" id="KW-0694">RNA-binding</keyword>
<dbReference type="AlphaFoldDB" id="A0A2H0BH62"/>
<dbReference type="InterPro" id="IPR041988">
    <property type="entry name" value="Ribosomal_uL24_KOW"/>
</dbReference>
<proteinExistence type="inferred from homology"/>
<protein>
    <recommendedName>
        <fullName evidence="4 5">Large ribosomal subunit protein uL24</fullName>
    </recommendedName>
</protein>
<feature type="domain" description="KOW" evidence="7">
    <location>
        <begin position="2"/>
        <end position="29"/>
    </location>
</feature>
<evidence type="ECO:0000313" key="9">
    <source>
        <dbReference type="Proteomes" id="UP000228495"/>
    </source>
</evidence>
<dbReference type="CDD" id="cd06089">
    <property type="entry name" value="KOW_RPL26"/>
    <property type="match status" value="1"/>
</dbReference>
<dbReference type="HAMAP" id="MF_01326_B">
    <property type="entry name" value="Ribosomal_uL24_B"/>
    <property type="match status" value="1"/>
</dbReference>
<dbReference type="SMART" id="SM00739">
    <property type="entry name" value="KOW"/>
    <property type="match status" value="1"/>
</dbReference>
<dbReference type="InterPro" id="IPR005825">
    <property type="entry name" value="Ribosomal_uL24_CS"/>
</dbReference>
<dbReference type="InterPro" id="IPR003256">
    <property type="entry name" value="Ribosomal_uL24"/>
</dbReference>
<keyword evidence="3 5" id="KW-0687">Ribonucleoprotein</keyword>
<dbReference type="EMBL" id="PCSU01000005">
    <property type="protein sequence ID" value="PIP56909.1"/>
    <property type="molecule type" value="Genomic_DNA"/>
</dbReference>
<dbReference type="InterPro" id="IPR008991">
    <property type="entry name" value="Translation_prot_SH3-like_sf"/>
</dbReference>
<dbReference type="NCBIfam" id="TIGR01079">
    <property type="entry name" value="rplX_bact"/>
    <property type="match status" value="1"/>
</dbReference>
<comment type="caution">
    <text evidence="8">The sequence shown here is derived from an EMBL/GenBank/DDBJ whole genome shotgun (WGS) entry which is preliminary data.</text>
</comment>
<organism evidence="8 9">
    <name type="scientific">candidate division WWE3 bacterium CG22_combo_CG10-13_8_21_14_all_39_12</name>
    <dbReference type="NCBI Taxonomy" id="1975094"/>
    <lineage>
        <taxon>Bacteria</taxon>
        <taxon>Katanobacteria</taxon>
    </lineage>
</organism>
<evidence type="ECO:0000313" key="8">
    <source>
        <dbReference type="EMBL" id="PIP56909.1"/>
    </source>
</evidence>
<dbReference type="GO" id="GO:0003735">
    <property type="term" value="F:structural constituent of ribosome"/>
    <property type="evidence" value="ECO:0007669"/>
    <property type="project" value="InterPro"/>
</dbReference>
<gene>
    <name evidence="5" type="primary">rplX</name>
    <name evidence="8" type="ORF">COX05_00505</name>
</gene>
<keyword evidence="2 5" id="KW-0689">Ribosomal protein</keyword>
<evidence type="ECO:0000256" key="5">
    <source>
        <dbReference type="HAMAP-Rule" id="MF_01326"/>
    </source>
</evidence>
<evidence type="ECO:0000256" key="2">
    <source>
        <dbReference type="ARBA" id="ARBA00022980"/>
    </source>
</evidence>
<dbReference type="GO" id="GO:0019843">
    <property type="term" value="F:rRNA binding"/>
    <property type="evidence" value="ECO:0007669"/>
    <property type="project" value="UniProtKB-UniRule"/>
</dbReference>
<evidence type="ECO:0000259" key="7">
    <source>
        <dbReference type="SMART" id="SM00739"/>
    </source>
</evidence>
<dbReference type="GO" id="GO:0006412">
    <property type="term" value="P:translation"/>
    <property type="evidence" value="ECO:0007669"/>
    <property type="project" value="UniProtKB-UniRule"/>
</dbReference>
<comment type="function">
    <text evidence="5">One of the proteins that surrounds the polypeptide exit tunnel on the outside of the subunit.</text>
</comment>